<evidence type="ECO:0000256" key="1">
    <source>
        <dbReference type="SAM" id="Phobius"/>
    </source>
</evidence>
<feature type="transmembrane region" description="Helical" evidence="1">
    <location>
        <begin position="64"/>
        <end position="83"/>
    </location>
</feature>
<keyword evidence="1" id="KW-0472">Membrane</keyword>
<dbReference type="InterPro" id="IPR004316">
    <property type="entry name" value="SWEET_rpt"/>
</dbReference>
<feature type="transmembrane region" description="Helical" evidence="1">
    <location>
        <begin position="38"/>
        <end position="58"/>
    </location>
</feature>
<keyword evidence="1" id="KW-0812">Transmembrane</keyword>
<dbReference type="Proteomes" id="UP000190837">
    <property type="component" value="Unassembled WGS sequence"/>
</dbReference>
<dbReference type="GO" id="GO:0016020">
    <property type="term" value="C:membrane"/>
    <property type="evidence" value="ECO:0007669"/>
    <property type="project" value="InterPro"/>
</dbReference>
<feature type="transmembrane region" description="Helical" evidence="1">
    <location>
        <begin position="6"/>
        <end position="26"/>
    </location>
</feature>
<protein>
    <recommendedName>
        <fullName evidence="4">Integral membrane protein</fullName>
    </recommendedName>
</protein>
<dbReference type="Pfam" id="PF03083">
    <property type="entry name" value="MtN3_slv"/>
    <property type="match status" value="1"/>
</dbReference>
<gene>
    <name evidence="2" type="ORF">CHUV0807_0220</name>
</gene>
<dbReference type="AlphaFoldDB" id="A0A1C3HNS3"/>
<accession>A0A1C3HNS3</accession>
<sequence length="85" mass="9240">MHDKHIRILAIVATIAAICMYTSYIFQIQENLAGHKASPIQPLCAAINCTLWVVYGLFKTPRDLPVAIANAPGIVLGIITCITSF</sequence>
<dbReference type="RefSeq" id="WP_048713223.1">
    <property type="nucleotide sequence ID" value="NZ_CAUQZP010000005.1"/>
</dbReference>
<evidence type="ECO:0000313" key="3">
    <source>
        <dbReference type="Proteomes" id="UP000190837"/>
    </source>
</evidence>
<dbReference type="Gene3D" id="1.20.1280.290">
    <property type="match status" value="1"/>
</dbReference>
<organism evidence="2 3">
    <name type="scientific">Cardiobacterium hominis</name>
    <dbReference type="NCBI Taxonomy" id="2718"/>
    <lineage>
        <taxon>Bacteria</taxon>
        <taxon>Pseudomonadati</taxon>
        <taxon>Pseudomonadota</taxon>
        <taxon>Gammaproteobacteria</taxon>
        <taxon>Cardiobacteriales</taxon>
        <taxon>Cardiobacteriaceae</taxon>
        <taxon>Cardiobacterium</taxon>
    </lineage>
</organism>
<evidence type="ECO:0008006" key="4">
    <source>
        <dbReference type="Google" id="ProtNLM"/>
    </source>
</evidence>
<name>A0A1C3HNS3_9GAMM</name>
<reference evidence="3" key="1">
    <citation type="submission" date="2016-04" db="EMBL/GenBank/DDBJ databases">
        <authorList>
            <person name="Tagini F."/>
        </authorList>
    </citation>
    <scope>NUCLEOTIDE SEQUENCE [LARGE SCALE GENOMIC DNA]</scope>
    <source>
        <strain evidence="3">CHUV0807</strain>
    </source>
</reference>
<dbReference type="EMBL" id="FKLO01000014">
    <property type="protein sequence ID" value="SAY56053.1"/>
    <property type="molecule type" value="Genomic_DNA"/>
</dbReference>
<proteinExistence type="predicted"/>
<evidence type="ECO:0000313" key="2">
    <source>
        <dbReference type="EMBL" id="SAY56053.1"/>
    </source>
</evidence>
<keyword evidence="1" id="KW-1133">Transmembrane helix</keyword>